<gene>
    <name evidence="2" type="ORF">EH31_10365</name>
</gene>
<dbReference type="SUPFAM" id="SSF82714">
    <property type="entry name" value="Multidrug efflux transporter AcrB TolC docking domain, DN and DC subdomains"/>
    <property type="match status" value="2"/>
</dbReference>
<feature type="transmembrane region" description="Helical" evidence="1">
    <location>
        <begin position="390"/>
        <end position="414"/>
    </location>
</feature>
<accession>A0A074MXX8</accession>
<dbReference type="OrthoDB" id="9798415at2"/>
<feature type="transmembrane region" description="Helical" evidence="1">
    <location>
        <begin position="12"/>
        <end position="29"/>
    </location>
</feature>
<feature type="transmembrane region" description="Helical" evidence="1">
    <location>
        <begin position="980"/>
        <end position="1004"/>
    </location>
</feature>
<protein>
    <submittedName>
        <fullName evidence="2">Multidrug transporter AcrB</fullName>
    </submittedName>
</protein>
<sequence>MGPAEFSIKNRLIMFIIIALVMVGGWYSYQNIARFEDPEFTIRTAQVVTQYPGATPEEVANEVTETLESAIQQLGEVDEVRSVSSAGRSEISVDILYSASPSKESLQQIWSKLRNKVTDATGQLPPGASTPYVADDFGDVYGLSYLVTGDGYSSAEVYEYVRSLRTDLLEVDDVAKVQLFGAQQEAIYVEVSRERANALGLSVEQIYADLDQQNSVASAGDVQFGDRRTRLQITGEIASVEAIRNLVISTATSGQIVTLRDVADVTRGYIDPPANIVRWNGKPAIAIGVSNVSGANVSKMGEAIDAKLDQTKSLRPLGIEVHEFYHQGKVTTEAVSNFAVNVVAALVIVLVTLFFFMGLRSAIIIGATLIVTIAATLAVMFVWGIPMHRISLGALIIALGMLVDNAIVVTEGILVGTQQGRKKLEIAKEIVERTIWPLLGGTLVGIIAFAPIGFAPGSTAEFTGDLFWVVMISLLFSWVFAITAVPLFADLLFKESDGPVEEKPEHPFFKRYRSLMRGVLARSNLAILAVVGMFVAAIFAFNFVKSGFFPPSTSPQIVVDFSMPEGTDISVTDAKMRELEGFLDGMEGIKGVQTLVGQGTLRYMLVYSPESPTSSYGQFLIRTVSYDAIAGLLPQIQQHIDVNFPNAQAKVWQFQLGPGGGSKIEAEFSGRDITVLRELADKAKAIMAADGRAISIKDDWRQPVSVVEVIYDADSGRRLGISREDLANALRTNFSGRDVGVYREADQLIRIISRAPERERIDEAALQGVQIFSQTSGSAVPILEVVDGFETVWQNAKLRRVDRVWTINAQADPLPGELASTLFERLRPQIEEIALPEGYELKWNGEFGDSAEANESLASTLPLGFLAMVLVVVVLFNALKQPLVIWLIVPLALIGVVIGLLATDTAMEFMAILGLLSLSGLLIKNAIVLVDQMDLEIREGKPRFDAVLDSAASRVRPVMMGSLTTVLGVIPLFLDAFFKSMAVVLVFGLTFATLLTLIILPVFYAKAFGITPDETADTSSKGAVA</sequence>
<dbReference type="Gene3D" id="3.30.70.1320">
    <property type="entry name" value="Multidrug efflux transporter AcrB pore domain like"/>
    <property type="match status" value="1"/>
</dbReference>
<dbReference type="SUPFAM" id="SSF82693">
    <property type="entry name" value="Multidrug efflux transporter AcrB pore domain, PN1, PN2, PC1 and PC2 subdomains"/>
    <property type="match status" value="2"/>
</dbReference>
<dbReference type="EMBL" id="JMIW01000003">
    <property type="protein sequence ID" value="KEO90482.1"/>
    <property type="molecule type" value="Genomic_DNA"/>
</dbReference>
<keyword evidence="1" id="KW-0472">Membrane</keyword>
<dbReference type="InterPro" id="IPR027463">
    <property type="entry name" value="AcrB_DN_DC_subdom"/>
</dbReference>
<feature type="transmembrane region" description="Helical" evidence="1">
    <location>
        <begin position="466"/>
        <end position="493"/>
    </location>
</feature>
<dbReference type="SUPFAM" id="SSF82866">
    <property type="entry name" value="Multidrug efflux transporter AcrB transmembrane domain"/>
    <property type="match status" value="2"/>
</dbReference>
<dbReference type="PANTHER" id="PTHR32063">
    <property type="match status" value="1"/>
</dbReference>
<feature type="transmembrane region" description="Helical" evidence="1">
    <location>
        <begin position="363"/>
        <end position="384"/>
    </location>
</feature>
<dbReference type="Gene3D" id="1.20.1640.10">
    <property type="entry name" value="Multidrug efflux transporter AcrB transmembrane domain"/>
    <property type="match status" value="2"/>
</dbReference>
<proteinExistence type="predicted"/>
<dbReference type="GO" id="GO:0005886">
    <property type="term" value="C:plasma membrane"/>
    <property type="evidence" value="ECO:0007669"/>
    <property type="project" value="TreeGrafter"/>
</dbReference>
<reference evidence="2 3" key="1">
    <citation type="submission" date="2014-04" db="EMBL/GenBank/DDBJ databases">
        <title>A comprehensive comparison of genomes of Erythrobacter spp. strains.</title>
        <authorList>
            <person name="Zheng Q."/>
        </authorList>
    </citation>
    <scope>NUCLEOTIDE SEQUENCE [LARGE SCALE GENOMIC DNA]</scope>
    <source>
        <strain evidence="2 3">DSM 6997</strain>
    </source>
</reference>
<dbReference type="Gene3D" id="3.30.70.1430">
    <property type="entry name" value="Multidrug efflux transporter AcrB pore domain"/>
    <property type="match status" value="2"/>
</dbReference>
<evidence type="ECO:0000313" key="3">
    <source>
        <dbReference type="Proteomes" id="UP000027647"/>
    </source>
</evidence>
<dbReference type="PANTHER" id="PTHR32063:SF18">
    <property type="entry name" value="CATION EFFLUX SYSTEM PROTEIN"/>
    <property type="match status" value="1"/>
</dbReference>
<dbReference type="RefSeq" id="WP_034959930.1">
    <property type="nucleotide sequence ID" value="NZ_JMIW01000003.1"/>
</dbReference>
<feature type="transmembrane region" description="Helical" evidence="1">
    <location>
        <begin position="435"/>
        <end position="454"/>
    </location>
</feature>
<evidence type="ECO:0000313" key="2">
    <source>
        <dbReference type="EMBL" id="KEO90482.1"/>
    </source>
</evidence>
<keyword evidence="1" id="KW-0812">Transmembrane</keyword>
<keyword evidence="3" id="KW-1185">Reference proteome</keyword>
<dbReference type="Proteomes" id="UP000027647">
    <property type="component" value="Unassembled WGS sequence"/>
</dbReference>
<keyword evidence="1" id="KW-1133">Transmembrane helix</keyword>
<feature type="transmembrane region" description="Helical" evidence="1">
    <location>
        <begin position="857"/>
        <end position="876"/>
    </location>
</feature>
<feature type="transmembrane region" description="Helical" evidence="1">
    <location>
        <begin position="883"/>
        <end position="903"/>
    </location>
</feature>
<dbReference type="STRING" id="1044.EH31_10365"/>
<dbReference type="GO" id="GO:0042910">
    <property type="term" value="F:xenobiotic transmembrane transporter activity"/>
    <property type="evidence" value="ECO:0007669"/>
    <property type="project" value="TreeGrafter"/>
</dbReference>
<dbReference type="AlphaFoldDB" id="A0A074MXX8"/>
<evidence type="ECO:0000256" key="1">
    <source>
        <dbReference type="SAM" id="Phobius"/>
    </source>
</evidence>
<dbReference type="Gene3D" id="3.30.70.1440">
    <property type="entry name" value="Multidrug efflux transporter AcrB pore domain"/>
    <property type="match status" value="1"/>
</dbReference>
<feature type="transmembrane region" description="Helical" evidence="1">
    <location>
        <begin position="519"/>
        <end position="544"/>
    </location>
</feature>
<dbReference type="PRINTS" id="PR00702">
    <property type="entry name" value="ACRIFLAVINRP"/>
</dbReference>
<organism evidence="2 3">
    <name type="scientific">Erythrobacter longus</name>
    <dbReference type="NCBI Taxonomy" id="1044"/>
    <lineage>
        <taxon>Bacteria</taxon>
        <taxon>Pseudomonadati</taxon>
        <taxon>Pseudomonadota</taxon>
        <taxon>Alphaproteobacteria</taxon>
        <taxon>Sphingomonadales</taxon>
        <taxon>Erythrobacteraceae</taxon>
        <taxon>Erythrobacter/Porphyrobacter group</taxon>
        <taxon>Erythrobacter</taxon>
    </lineage>
</organism>
<feature type="transmembrane region" description="Helical" evidence="1">
    <location>
        <begin position="338"/>
        <end position="356"/>
    </location>
</feature>
<dbReference type="Gene3D" id="3.30.2090.10">
    <property type="entry name" value="Multidrug efflux transporter AcrB TolC docking domain, DN and DC subdomains"/>
    <property type="match status" value="2"/>
</dbReference>
<comment type="caution">
    <text evidence="2">The sequence shown here is derived from an EMBL/GenBank/DDBJ whole genome shotgun (WGS) entry which is preliminary data.</text>
</comment>
<name>A0A074MXX8_ERYLO</name>
<dbReference type="InterPro" id="IPR001036">
    <property type="entry name" value="Acrflvin-R"/>
</dbReference>
<dbReference type="eggNOG" id="COG0841">
    <property type="taxonomic scope" value="Bacteria"/>
</dbReference>
<feature type="transmembrane region" description="Helical" evidence="1">
    <location>
        <begin position="909"/>
        <end position="930"/>
    </location>
</feature>
<dbReference type="Pfam" id="PF00873">
    <property type="entry name" value="ACR_tran"/>
    <property type="match status" value="1"/>
</dbReference>